<accession>A0A859D143</accession>
<dbReference type="PANTHER" id="PTHR46889:SF4">
    <property type="entry name" value="TRANSPOSASE INSO FOR INSERTION SEQUENCE ELEMENT IS911B-RELATED"/>
    <property type="match status" value="1"/>
</dbReference>
<feature type="domain" description="Integrase catalytic" evidence="1">
    <location>
        <begin position="15"/>
        <end position="161"/>
    </location>
</feature>
<dbReference type="InterPro" id="IPR012337">
    <property type="entry name" value="RNaseH-like_sf"/>
</dbReference>
<dbReference type="GO" id="GO:0003676">
    <property type="term" value="F:nucleic acid binding"/>
    <property type="evidence" value="ECO:0007669"/>
    <property type="project" value="InterPro"/>
</dbReference>
<reference evidence="2 3" key="1">
    <citation type="submission" date="2020-06" db="EMBL/GenBank/DDBJ databases">
        <authorList>
            <person name="Voronona O.L."/>
            <person name="Aksenova E.I."/>
            <person name="Kunda M.S."/>
            <person name="Semenov A.N."/>
            <person name="Ryzhova N."/>
        </authorList>
    </citation>
    <scope>NUCLEOTIDE SEQUENCE [LARGE SCALE GENOMIC DNA]</scope>
    <source>
        <strain evidence="2 3">MPKMM3633</strain>
    </source>
</reference>
<dbReference type="GO" id="GO:0015074">
    <property type="term" value="P:DNA integration"/>
    <property type="evidence" value="ECO:0007669"/>
    <property type="project" value="InterPro"/>
</dbReference>
<evidence type="ECO:0000313" key="2">
    <source>
        <dbReference type="EMBL" id="QKK80379.1"/>
    </source>
</evidence>
<dbReference type="Proteomes" id="UP000509371">
    <property type="component" value="Chromosome"/>
</dbReference>
<dbReference type="EMBL" id="CP054301">
    <property type="protein sequence ID" value="QKK80379.1"/>
    <property type="molecule type" value="Genomic_DNA"/>
</dbReference>
<evidence type="ECO:0000313" key="3">
    <source>
        <dbReference type="Proteomes" id="UP000509371"/>
    </source>
</evidence>
<dbReference type="InterPro" id="IPR001584">
    <property type="entry name" value="Integrase_cat-core"/>
</dbReference>
<dbReference type="Gene3D" id="3.30.420.10">
    <property type="entry name" value="Ribonuclease H-like superfamily/Ribonuclease H"/>
    <property type="match status" value="1"/>
</dbReference>
<dbReference type="Pfam" id="PF00665">
    <property type="entry name" value="rve"/>
    <property type="match status" value="1"/>
</dbReference>
<organism evidence="2 3">
    <name type="scientific">Marinomonas primoryensis</name>
    <dbReference type="NCBI Taxonomy" id="178399"/>
    <lineage>
        <taxon>Bacteria</taxon>
        <taxon>Pseudomonadati</taxon>
        <taxon>Pseudomonadota</taxon>
        <taxon>Gammaproteobacteria</taxon>
        <taxon>Oceanospirillales</taxon>
        <taxon>Oceanospirillaceae</taxon>
        <taxon>Marinomonas</taxon>
    </lineage>
</organism>
<protein>
    <submittedName>
        <fullName evidence="2">Integrase</fullName>
    </submittedName>
</protein>
<evidence type="ECO:0000259" key="1">
    <source>
        <dbReference type="PROSITE" id="PS50994"/>
    </source>
</evidence>
<name>A0A859D143_9GAMM</name>
<gene>
    <name evidence="2" type="ORF">MP3633_1650</name>
</gene>
<dbReference type="AlphaFoldDB" id="A0A859D143"/>
<dbReference type="InterPro" id="IPR036397">
    <property type="entry name" value="RNaseH_sf"/>
</dbReference>
<dbReference type="PROSITE" id="PS50994">
    <property type="entry name" value="INTEGRASE"/>
    <property type="match status" value="1"/>
</dbReference>
<dbReference type="SUPFAM" id="SSF53098">
    <property type="entry name" value="Ribonuclease H-like"/>
    <property type="match status" value="1"/>
</dbReference>
<proteinExistence type="predicted"/>
<dbReference type="PANTHER" id="PTHR46889">
    <property type="entry name" value="TRANSPOSASE INSF FOR INSERTION SEQUENCE IS3B-RELATED"/>
    <property type="match status" value="1"/>
</dbReference>
<dbReference type="InterPro" id="IPR050900">
    <property type="entry name" value="Transposase_IS3/IS150/IS904"/>
</dbReference>
<sequence>MCRTLQVHRSGFYAWLSCPKSRREQEDDELAIAIKAHWLGSGCVYGYSNITKGLTGEGWLYVTVVVDLFSRLIVGWSMKSRATAGSDIDALLMAIWRRRPTKRVLVHSDQGTQYTSKDWQTFLKDNNLEASMSRLGNRHDNAVAESFFSLLKKERVRNRTY</sequence>
<dbReference type="KEGG" id="mpri:MP3633_1650"/>